<feature type="transmembrane region" description="Helical" evidence="2">
    <location>
        <begin position="20"/>
        <end position="37"/>
    </location>
</feature>
<name>A0A024WQI4_PLAFA</name>
<reference evidence="3 4" key="1">
    <citation type="submission" date="2013-02" db="EMBL/GenBank/DDBJ databases">
        <title>The Genome Annotation of Plasmodium falciparum MaliPS096_E11.</title>
        <authorList>
            <consortium name="The Broad Institute Genome Sequencing Platform"/>
            <consortium name="The Broad Institute Genome Sequencing Center for Infectious Disease"/>
            <person name="Neafsey D."/>
            <person name="Hoffman S."/>
            <person name="Volkman S."/>
            <person name="Rosenthal P."/>
            <person name="Walker B."/>
            <person name="Young S.K."/>
            <person name="Zeng Q."/>
            <person name="Gargeya S."/>
            <person name="Fitzgerald M."/>
            <person name="Haas B."/>
            <person name="Abouelleil A."/>
            <person name="Allen A.W."/>
            <person name="Alvarado L."/>
            <person name="Arachchi H.M."/>
            <person name="Berlin A.M."/>
            <person name="Chapman S.B."/>
            <person name="Gainer-Dewar J."/>
            <person name="Goldberg J."/>
            <person name="Griggs A."/>
            <person name="Gujja S."/>
            <person name="Hansen M."/>
            <person name="Howarth C."/>
            <person name="Imamovic A."/>
            <person name="Ireland A."/>
            <person name="Larimer J."/>
            <person name="McCowan C."/>
            <person name="Murphy C."/>
            <person name="Pearson M."/>
            <person name="Poon T.W."/>
            <person name="Priest M."/>
            <person name="Roberts A."/>
            <person name="Saif S."/>
            <person name="Shea T."/>
            <person name="Sisk P."/>
            <person name="Sykes S."/>
            <person name="Wortman J."/>
            <person name="Nusbaum C."/>
            <person name="Birren B."/>
        </authorList>
    </citation>
    <scope>NUCLEOTIDE SEQUENCE [LARGE SCALE GENOMIC DNA]</scope>
    <source>
        <strain evidence="3 4">MaliPS096_E11</strain>
    </source>
</reference>
<evidence type="ECO:0000313" key="4">
    <source>
        <dbReference type="Proteomes" id="UP000030699"/>
    </source>
</evidence>
<protein>
    <recommendedName>
        <fullName evidence="5">Claudin-like apicomplexan microneme protein</fullName>
    </recommendedName>
</protein>
<sequence>MARVRKGKAMPVMSKNSIFVLNIIMTIGFISAIPQIFTTLMTSWREAEPIEYKYMFRGSEHSLYVDYTYYGLYKVVYDNKHVETWTQRVQNMKRKGIEGIQQGKNSESAGSLSLWTSVCPEACRDAIVRRIEAYERVSFISLVLLCGIVISCTIVILSVGWNLLFSKSIFILMGCFIFSFVINAGIGTYWYYETDMSWNSITKAQQYPFPRCSHCFYVFMITTGIYALCFLSLLLLDLFNKGKQKSSHRDQLNAHNRNPMNNKAMYQPMFDNQPGMMMQRSASYSNIMPFVKGMNNNDYSNYMQYNKMGMNMNMNMNQMPQQGFPNFRNMGSNAGPNMGSPMGPSMGSPMGPSMGSPMGPSMGSPMGPNMGSPMSSPMGSHMGPNLNPNLNPNFFPQQSRQYSYSVSPTYQQNMPNFNNFSNRHMPSMSDLYFARQYSGMKFGDMNNSPFDSQKPYKF</sequence>
<dbReference type="Proteomes" id="UP000030699">
    <property type="component" value="Unassembled WGS sequence"/>
</dbReference>
<reference evidence="3 4" key="2">
    <citation type="submission" date="2013-02" db="EMBL/GenBank/DDBJ databases">
        <title>The Genome Sequence of Plasmodium falciparum MaliPS096_E11.</title>
        <authorList>
            <consortium name="The Broad Institute Genome Sequencing Platform"/>
            <consortium name="The Broad Institute Genome Sequencing Center for Infectious Disease"/>
            <person name="Neafsey D."/>
            <person name="Cheeseman I."/>
            <person name="Volkman S."/>
            <person name="Adams J."/>
            <person name="Walker B."/>
            <person name="Young S.K."/>
            <person name="Zeng Q."/>
            <person name="Gargeya S."/>
            <person name="Fitzgerald M."/>
            <person name="Haas B."/>
            <person name="Abouelleil A."/>
            <person name="Alvarado L."/>
            <person name="Arachchi H.M."/>
            <person name="Berlin A.M."/>
            <person name="Chapman S.B."/>
            <person name="Dewar J."/>
            <person name="Goldberg J."/>
            <person name="Griggs A."/>
            <person name="Gujja S."/>
            <person name="Hansen M."/>
            <person name="Howarth C."/>
            <person name="Imamovic A."/>
            <person name="Larimer J."/>
            <person name="McCowan C."/>
            <person name="Murphy C."/>
            <person name="Neiman D."/>
            <person name="Pearson M."/>
            <person name="Priest M."/>
            <person name="Roberts A."/>
            <person name="Saif S."/>
            <person name="Shea T."/>
            <person name="Sisk P."/>
            <person name="Sykes S."/>
            <person name="Wortman J."/>
            <person name="Nusbaum C."/>
            <person name="Birren B."/>
        </authorList>
    </citation>
    <scope>NUCLEOTIDE SEQUENCE [LARGE SCALE GENOMIC DNA]</scope>
    <source>
        <strain evidence="3 4">MaliPS096_E11</strain>
    </source>
</reference>
<keyword evidence="2" id="KW-1133">Transmembrane helix</keyword>
<feature type="transmembrane region" description="Helical" evidence="2">
    <location>
        <begin position="170"/>
        <end position="192"/>
    </location>
</feature>
<keyword evidence="2" id="KW-0472">Membrane</keyword>
<dbReference type="EMBL" id="KI925552">
    <property type="protein sequence ID" value="ETW48950.1"/>
    <property type="molecule type" value="Genomic_DNA"/>
</dbReference>
<dbReference type="AlphaFoldDB" id="A0A024WQI4"/>
<gene>
    <name evidence="3" type="ORF">PFMALIP_02996</name>
</gene>
<accession>A0A024WQI4</accession>
<feature type="transmembrane region" description="Helical" evidence="2">
    <location>
        <begin position="139"/>
        <end position="163"/>
    </location>
</feature>
<evidence type="ECO:0000256" key="2">
    <source>
        <dbReference type="SAM" id="Phobius"/>
    </source>
</evidence>
<evidence type="ECO:0000256" key="1">
    <source>
        <dbReference type="SAM" id="MobiDB-lite"/>
    </source>
</evidence>
<evidence type="ECO:0000313" key="3">
    <source>
        <dbReference type="EMBL" id="ETW48950.1"/>
    </source>
</evidence>
<feature type="region of interest" description="Disordered" evidence="1">
    <location>
        <begin position="335"/>
        <end position="356"/>
    </location>
</feature>
<dbReference type="OrthoDB" id="330952at2759"/>
<proteinExistence type="predicted"/>
<keyword evidence="2" id="KW-0812">Transmembrane</keyword>
<evidence type="ECO:0008006" key="5">
    <source>
        <dbReference type="Google" id="ProtNLM"/>
    </source>
</evidence>
<feature type="transmembrane region" description="Helical" evidence="2">
    <location>
        <begin position="216"/>
        <end position="239"/>
    </location>
</feature>
<organism evidence="3 4">
    <name type="scientific">Plasmodium falciparum MaliPS096_E11</name>
    <dbReference type="NCBI Taxonomy" id="1036727"/>
    <lineage>
        <taxon>Eukaryota</taxon>
        <taxon>Sar</taxon>
        <taxon>Alveolata</taxon>
        <taxon>Apicomplexa</taxon>
        <taxon>Aconoidasida</taxon>
        <taxon>Haemosporida</taxon>
        <taxon>Plasmodiidae</taxon>
        <taxon>Plasmodium</taxon>
        <taxon>Plasmodium (Laverania)</taxon>
    </lineage>
</organism>